<dbReference type="EMBL" id="AZHX01002025">
    <property type="protein sequence ID" value="ETW97700.1"/>
    <property type="molecule type" value="Genomic_DNA"/>
</dbReference>
<dbReference type="AlphaFoldDB" id="W4LJ03"/>
<keyword evidence="2" id="KW-1185">Reference proteome</keyword>
<reference evidence="1 2" key="1">
    <citation type="journal article" date="2014" name="Nature">
        <title>An environmental bacterial taxon with a large and distinct metabolic repertoire.</title>
        <authorList>
            <person name="Wilson M.C."/>
            <person name="Mori T."/>
            <person name="Ruckert C."/>
            <person name="Uria A.R."/>
            <person name="Helf M.J."/>
            <person name="Takada K."/>
            <person name="Gernert C."/>
            <person name="Steffens U.A."/>
            <person name="Heycke N."/>
            <person name="Schmitt S."/>
            <person name="Rinke C."/>
            <person name="Helfrich E.J."/>
            <person name="Brachmann A.O."/>
            <person name="Gurgui C."/>
            <person name="Wakimoto T."/>
            <person name="Kracht M."/>
            <person name="Crusemann M."/>
            <person name="Hentschel U."/>
            <person name="Abe I."/>
            <person name="Matsunaga S."/>
            <person name="Kalinowski J."/>
            <person name="Takeyama H."/>
            <person name="Piel J."/>
        </authorList>
    </citation>
    <scope>NUCLEOTIDE SEQUENCE [LARGE SCALE GENOMIC DNA]</scope>
    <source>
        <strain evidence="2">TSY2</strain>
    </source>
</reference>
<evidence type="ECO:0000313" key="1">
    <source>
        <dbReference type="EMBL" id="ETW97700.1"/>
    </source>
</evidence>
<name>W4LJ03_9BACT</name>
<sequence>MAVPTMDFDWLLDHATAIAFDPARPSIYVFGLGFSPEALETHVLTPMQAAGLFNVAETKVLDDKMRGQYRGQLPRVALTLFEVSGQQCGIVLTYHDKFKPDLLQYEAWSQFWHAQQLAQVRDG</sequence>
<comment type="caution">
    <text evidence="1">The sequence shown here is derived from an EMBL/GenBank/DDBJ whole genome shotgun (WGS) entry which is preliminary data.</text>
</comment>
<accession>W4LJ03</accession>
<organism evidence="1 2">
    <name type="scientific">Candidatus Entotheonella gemina</name>
    <dbReference type="NCBI Taxonomy" id="1429439"/>
    <lineage>
        <taxon>Bacteria</taxon>
        <taxon>Pseudomonadati</taxon>
        <taxon>Nitrospinota/Tectimicrobiota group</taxon>
        <taxon>Candidatus Tectimicrobiota</taxon>
        <taxon>Candidatus Entotheonellia</taxon>
        <taxon>Candidatus Entotheonellales</taxon>
        <taxon>Candidatus Entotheonellaceae</taxon>
        <taxon>Candidatus Entotheonella</taxon>
    </lineage>
</organism>
<dbReference type="Proteomes" id="UP000019140">
    <property type="component" value="Unassembled WGS sequence"/>
</dbReference>
<dbReference type="HOGENOM" id="CLU_2011086_0_0_7"/>
<protein>
    <submittedName>
        <fullName evidence="1">Uncharacterized protein</fullName>
    </submittedName>
</protein>
<evidence type="ECO:0000313" key="2">
    <source>
        <dbReference type="Proteomes" id="UP000019140"/>
    </source>
</evidence>
<gene>
    <name evidence="1" type="ORF">ETSY2_44165</name>
</gene>
<proteinExistence type="predicted"/>